<name>A0A5D8ZMS1_9FLAO</name>
<dbReference type="EMBL" id="VTRU01000002">
    <property type="protein sequence ID" value="TZF95870.1"/>
    <property type="molecule type" value="Genomic_DNA"/>
</dbReference>
<evidence type="ECO:0000313" key="1">
    <source>
        <dbReference type="EMBL" id="TZF95870.1"/>
    </source>
</evidence>
<keyword evidence="2" id="KW-1185">Reference proteome</keyword>
<reference evidence="1 2" key="1">
    <citation type="submission" date="2019-08" db="EMBL/GenBank/DDBJ databases">
        <title>Draft genome sequence of Chryseobacterium sp. Gsoil 183.</title>
        <authorList>
            <person name="Im W.-T."/>
        </authorList>
    </citation>
    <scope>NUCLEOTIDE SEQUENCE [LARGE SCALE GENOMIC DNA]</scope>
    <source>
        <strain evidence="1 2">Gsoil 183</strain>
    </source>
</reference>
<proteinExistence type="predicted"/>
<evidence type="ECO:0000313" key="2">
    <source>
        <dbReference type="Proteomes" id="UP000323884"/>
    </source>
</evidence>
<gene>
    <name evidence="1" type="ORF">FW781_10540</name>
</gene>
<organism evidence="1 2">
    <name type="scientific">Chryseobacterium panacisoli</name>
    <dbReference type="NCBI Taxonomy" id="1807141"/>
    <lineage>
        <taxon>Bacteria</taxon>
        <taxon>Pseudomonadati</taxon>
        <taxon>Bacteroidota</taxon>
        <taxon>Flavobacteriia</taxon>
        <taxon>Flavobacteriales</taxon>
        <taxon>Weeksellaceae</taxon>
        <taxon>Chryseobacterium group</taxon>
        <taxon>Chryseobacterium</taxon>
    </lineage>
</organism>
<comment type="caution">
    <text evidence="1">The sequence shown here is derived from an EMBL/GenBank/DDBJ whole genome shotgun (WGS) entry which is preliminary data.</text>
</comment>
<dbReference type="RefSeq" id="WP_149387406.1">
    <property type="nucleotide sequence ID" value="NZ_VTRU01000002.1"/>
</dbReference>
<accession>A0A5D8ZMS1</accession>
<sequence>MPSCKKFVTERYSFATEWEINESNTEINDYFYFRMFFEVGTTDFVRKGYSHLSIKTKKSALLEVIHPWNKP</sequence>
<dbReference type="Proteomes" id="UP000323884">
    <property type="component" value="Unassembled WGS sequence"/>
</dbReference>
<dbReference type="AlphaFoldDB" id="A0A5D8ZMS1"/>
<protein>
    <submittedName>
        <fullName evidence="1">Uncharacterized protein</fullName>
    </submittedName>
</protein>